<organism evidence="1 2">
    <name type="scientific">Paenibacillus ferrarius</name>
    <dbReference type="NCBI Taxonomy" id="1469647"/>
    <lineage>
        <taxon>Bacteria</taxon>
        <taxon>Bacillati</taxon>
        <taxon>Bacillota</taxon>
        <taxon>Bacilli</taxon>
        <taxon>Bacillales</taxon>
        <taxon>Paenibacillaceae</taxon>
        <taxon>Paenibacillus</taxon>
    </lineage>
</organism>
<sequence length="102" mass="11747">MGVDWYTCNHCEGTFSDAGHYGQCSNCEDSYCGDCYDEFIEKYGTIDKTHERYSMYGSSLIECDHCNGTEVSESELLTHALMKLNISRDELKEEYVKLHYAK</sequence>
<evidence type="ECO:0000313" key="1">
    <source>
        <dbReference type="EMBL" id="OPH61883.1"/>
    </source>
</evidence>
<proteinExistence type="predicted"/>
<gene>
    <name evidence="1" type="ORF">BC351_01175</name>
</gene>
<accession>A0A1V4HTN9</accession>
<dbReference type="RefSeq" id="WP_079408884.1">
    <property type="nucleotide sequence ID" value="NZ_MBTG01000001.1"/>
</dbReference>
<dbReference type="AlphaFoldDB" id="A0A1V4HTN9"/>
<dbReference type="Proteomes" id="UP000190626">
    <property type="component" value="Unassembled WGS sequence"/>
</dbReference>
<evidence type="ECO:0000313" key="2">
    <source>
        <dbReference type="Proteomes" id="UP000190626"/>
    </source>
</evidence>
<protein>
    <submittedName>
        <fullName evidence="1">Uncharacterized protein</fullName>
    </submittedName>
</protein>
<dbReference type="STRING" id="1469647.BC351_01175"/>
<dbReference type="OrthoDB" id="3035693at2"/>
<name>A0A1V4HTN9_9BACL</name>
<comment type="caution">
    <text evidence="1">The sequence shown here is derived from an EMBL/GenBank/DDBJ whole genome shotgun (WGS) entry which is preliminary data.</text>
</comment>
<dbReference type="EMBL" id="MBTG01000001">
    <property type="protein sequence ID" value="OPH61883.1"/>
    <property type="molecule type" value="Genomic_DNA"/>
</dbReference>
<reference evidence="2" key="1">
    <citation type="submission" date="2016-07" db="EMBL/GenBank/DDBJ databases">
        <authorList>
            <person name="Florea S."/>
            <person name="Webb J.S."/>
            <person name="Jaromczyk J."/>
            <person name="Schardl C.L."/>
        </authorList>
    </citation>
    <scope>NUCLEOTIDE SEQUENCE [LARGE SCALE GENOMIC DNA]</scope>
    <source>
        <strain evidence="2">CY1</strain>
    </source>
</reference>
<keyword evidence="2" id="KW-1185">Reference proteome</keyword>